<gene>
    <name evidence="3" type="ORF">JTE90_013930</name>
</gene>
<evidence type="ECO:0000313" key="3">
    <source>
        <dbReference type="EMBL" id="KAG8172560.1"/>
    </source>
</evidence>
<dbReference type="Pfam" id="PF12540">
    <property type="entry name" value="DUF3736"/>
    <property type="match status" value="1"/>
</dbReference>
<dbReference type="EMBL" id="JAFNEN010002591">
    <property type="protein sequence ID" value="KAG8172560.1"/>
    <property type="molecule type" value="Genomic_DNA"/>
</dbReference>
<dbReference type="InterPro" id="IPR022207">
    <property type="entry name" value="GSE-like"/>
</dbReference>
<protein>
    <recommendedName>
        <fullName evidence="2">Genetic suppressor element-like domain-containing protein</fullName>
    </recommendedName>
</protein>
<feature type="region of interest" description="Disordered" evidence="1">
    <location>
        <begin position="15"/>
        <end position="41"/>
    </location>
</feature>
<proteinExistence type="predicted"/>
<comment type="caution">
    <text evidence="3">The sequence shown here is derived from an EMBL/GenBank/DDBJ whole genome shotgun (WGS) entry which is preliminary data.</text>
</comment>
<dbReference type="AlphaFoldDB" id="A0AAV6TKR8"/>
<organism evidence="3 4">
    <name type="scientific">Oedothorax gibbosus</name>
    <dbReference type="NCBI Taxonomy" id="931172"/>
    <lineage>
        <taxon>Eukaryota</taxon>
        <taxon>Metazoa</taxon>
        <taxon>Ecdysozoa</taxon>
        <taxon>Arthropoda</taxon>
        <taxon>Chelicerata</taxon>
        <taxon>Arachnida</taxon>
        <taxon>Araneae</taxon>
        <taxon>Araneomorphae</taxon>
        <taxon>Entelegynae</taxon>
        <taxon>Araneoidea</taxon>
        <taxon>Linyphiidae</taxon>
        <taxon>Erigoninae</taxon>
        <taxon>Oedothorax</taxon>
    </lineage>
</organism>
<feature type="region of interest" description="Disordered" evidence="1">
    <location>
        <begin position="64"/>
        <end position="94"/>
    </location>
</feature>
<sequence length="373" mass="42829">MQKLIRIISDTTRATTTQTHDSALPTLNDKKLPPVNDTMPNDRKQHLDLNNRLLSTPERVLTRTTTRGRFQNNHRTRSGNSHETSHKDSSVPHEWRHEKLQKACTNIHRKTHESKKKDGGLYPLGHRKNGAVFAQGTKSAAAAPPLLYQNEGMHARLVESEKCRLEMNGHAVKTTVVAPTPYKTSSVGHYTVQQHQSKEPCHNNNNKSFSDYFATHPKCSDLIPPVVSKLDLDLKRLRRGQRPTHEDEERDEKRIRSLLIVSRVPRMKLDTNPNKLNFLRMFGLTTHLKKKKVEFDMFLKRRKRLRLDTSSPLVTDEGTRLKNDPDDFDDPINANSLKIERLSERLRIEDCGPAKENFLAVFGLKPLSNEQKE</sequence>
<evidence type="ECO:0000313" key="4">
    <source>
        <dbReference type="Proteomes" id="UP000827092"/>
    </source>
</evidence>
<evidence type="ECO:0000259" key="2">
    <source>
        <dbReference type="Pfam" id="PF12540"/>
    </source>
</evidence>
<feature type="compositionally biased region" description="Basic and acidic residues" evidence="1">
    <location>
        <begin position="83"/>
        <end position="94"/>
    </location>
</feature>
<keyword evidence="4" id="KW-1185">Reference proteome</keyword>
<feature type="non-terminal residue" evidence="3">
    <location>
        <position position="373"/>
    </location>
</feature>
<accession>A0AAV6TKR8</accession>
<evidence type="ECO:0000256" key="1">
    <source>
        <dbReference type="SAM" id="MobiDB-lite"/>
    </source>
</evidence>
<name>A0AAV6TKR8_9ARAC</name>
<reference evidence="3 4" key="1">
    <citation type="journal article" date="2022" name="Nat. Ecol. Evol.">
        <title>A masculinizing supergene underlies an exaggerated male reproductive morph in a spider.</title>
        <authorList>
            <person name="Hendrickx F."/>
            <person name="De Corte Z."/>
            <person name="Sonet G."/>
            <person name="Van Belleghem S.M."/>
            <person name="Kostlbacher S."/>
            <person name="Vangestel C."/>
        </authorList>
    </citation>
    <scope>NUCLEOTIDE SEQUENCE [LARGE SCALE GENOMIC DNA]</scope>
    <source>
        <strain evidence="3">W744_W776</strain>
    </source>
</reference>
<feature type="domain" description="Genetic suppressor element-like" evidence="2">
    <location>
        <begin position="226"/>
        <end position="334"/>
    </location>
</feature>
<dbReference type="Proteomes" id="UP000827092">
    <property type="component" value="Unassembled WGS sequence"/>
</dbReference>